<dbReference type="InterPro" id="IPR001878">
    <property type="entry name" value="Znf_CCHC"/>
</dbReference>
<evidence type="ECO:0000259" key="3">
    <source>
        <dbReference type="PROSITE" id="PS50158"/>
    </source>
</evidence>
<dbReference type="PROSITE" id="PS50158">
    <property type="entry name" value="ZF_CCHC"/>
    <property type="match status" value="4"/>
</dbReference>
<feature type="compositionally biased region" description="Basic and acidic residues" evidence="2">
    <location>
        <begin position="187"/>
        <end position="200"/>
    </location>
</feature>
<dbReference type="GO" id="GO:0008270">
    <property type="term" value="F:zinc ion binding"/>
    <property type="evidence" value="ECO:0007669"/>
    <property type="project" value="UniProtKB-KW"/>
</dbReference>
<feature type="compositionally biased region" description="Acidic residues" evidence="2">
    <location>
        <begin position="110"/>
        <end position="122"/>
    </location>
</feature>
<feature type="domain" description="CCHC-type" evidence="3">
    <location>
        <begin position="401"/>
        <end position="416"/>
    </location>
</feature>
<dbReference type="Gene3D" id="4.10.60.10">
    <property type="entry name" value="Zinc finger, CCHC-type"/>
    <property type="match status" value="4"/>
</dbReference>
<keyword evidence="1" id="KW-0863">Zinc-finger</keyword>
<feature type="region of interest" description="Disordered" evidence="2">
    <location>
        <begin position="66"/>
        <end position="220"/>
    </location>
</feature>
<feature type="compositionally biased region" description="Polar residues" evidence="2">
    <location>
        <begin position="513"/>
        <end position="532"/>
    </location>
</feature>
<dbReference type="STRING" id="200361.A0A453SU86"/>
<feature type="domain" description="CCHC-type" evidence="3">
    <location>
        <begin position="293"/>
        <end position="308"/>
    </location>
</feature>
<dbReference type="PANTHER" id="PTHR46978:SF1">
    <property type="entry name" value="ZINC KNUCKLE (CCHC-TYPE) FAMILY PROTEIN"/>
    <property type="match status" value="1"/>
</dbReference>
<feature type="compositionally biased region" description="Basic and acidic residues" evidence="2">
    <location>
        <begin position="456"/>
        <end position="466"/>
    </location>
</feature>
<keyword evidence="1" id="KW-0479">Metal-binding</keyword>
<feature type="compositionally biased region" description="Polar residues" evidence="2">
    <location>
        <begin position="203"/>
        <end position="218"/>
    </location>
</feature>
<protein>
    <recommendedName>
        <fullName evidence="3">CCHC-type domain-containing protein</fullName>
    </recommendedName>
</protein>
<dbReference type="InterPro" id="IPR036875">
    <property type="entry name" value="Znf_CCHC_sf"/>
</dbReference>
<dbReference type="Proteomes" id="UP000015105">
    <property type="component" value="Chromosome 7D"/>
</dbReference>
<name>A0A453SU86_AEGTS</name>
<organism evidence="4 5">
    <name type="scientific">Aegilops tauschii subsp. strangulata</name>
    <name type="common">Goatgrass</name>
    <dbReference type="NCBI Taxonomy" id="200361"/>
    <lineage>
        <taxon>Eukaryota</taxon>
        <taxon>Viridiplantae</taxon>
        <taxon>Streptophyta</taxon>
        <taxon>Embryophyta</taxon>
        <taxon>Tracheophyta</taxon>
        <taxon>Spermatophyta</taxon>
        <taxon>Magnoliopsida</taxon>
        <taxon>Liliopsida</taxon>
        <taxon>Poales</taxon>
        <taxon>Poaceae</taxon>
        <taxon>BOP clade</taxon>
        <taxon>Pooideae</taxon>
        <taxon>Triticodae</taxon>
        <taxon>Triticeae</taxon>
        <taxon>Triticinae</taxon>
        <taxon>Aegilops</taxon>
    </lineage>
</organism>
<accession>A0A453SU86</accession>
<evidence type="ECO:0000313" key="5">
    <source>
        <dbReference type="Proteomes" id="UP000015105"/>
    </source>
</evidence>
<keyword evidence="1" id="KW-0862">Zinc</keyword>
<evidence type="ECO:0000313" key="4">
    <source>
        <dbReference type="EnsemblPlants" id="AET7Gv21078400.1"/>
    </source>
</evidence>
<reference evidence="4" key="5">
    <citation type="journal article" date="2021" name="G3 (Bethesda)">
        <title>Aegilops tauschii genome assembly Aet v5.0 features greater sequence contiguity and improved annotation.</title>
        <authorList>
            <person name="Wang L."/>
            <person name="Zhu T."/>
            <person name="Rodriguez J.C."/>
            <person name="Deal K.R."/>
            <person name="Dubcovsky J."/>
            <person name="McGuire P.E."/>
            <person name="Lux T."/>
            <person name="Spannagl M."/>
            <person name="Mayer K.F.X."/>
            <person name="Baldrich P."/>
            <person name="Meyers B.C."/>
            <person name="Huo N."/>
            <person name="Gu Y.Q."/>
            <person name="Zhou H."/>
            <person name="Devos K.M."/>
            <person name="Bennetzen J.L."/>
            <person name="Unver T."/>
            <person name="Budak H."/>
            <person name="Gulick P.J."/>
            <person name="Galiba G."/>
            <person name="Kalapos B."/>
            <person name="Nelson D.R."/>
            <person name="Li P."/>
            <person name="You F.M."/>
            <person name="Luo M.C."/>
            <person name="Dvorak J."/>
        </authorList>
    </citation>
    <scope>NUCLEOTIDE SEQUENCE [LARGE SCALE GENOMIC DNA]</scope>
    <source>
        <strain evidence="4">cv. AL8/78</strain>
    </source>
</reference>
<reference evidence="4" key="4">
    <citation type="submission" date="2019-03" db="UniProtKB">
        <authorList>
            <consortium name="EnsemblPlants"/>
        </authorList>
    </citation>
    <scope>IDENTIFICATION</scope>
</reference>
<dbReference type="PANTHER" id="PTHR46978">
    <property type="entry name" value="ZINC KNUCKLE (CCHC-TYPE) FAMILY PROTEIN"/>
    <property type="match status" value="1"/>
</dbReference>
<feature type="region of interest" description="Disordered" evidence="2">
    <location>
        <begin position="31"/>
        <end position="52"/>
    </location>
</feature>
<reference evidence="5" key="2">
    <citation type="journal article" date="2017" name="Nat. Plants">
        <title>The Aegilops tauschii genome reveals multiple impacts of transposons.</title>
        <authorList>
            <person name="Zhao G."/>
            <person name="Zou C."/>
            <person name="Li K."/>
            <person name="Wang K."/>
            <person name="Li T."/>
            <person name="Gao L."/>
            <person name="Zhang X."/>
            <person name="Wang H."/>
            <person name="Yang Z."/>
            <person name="Liu X."/>
            <person name="Jiang W."/>
            <person name="Mao L."/>
            <person name="Kong X."/>
            <person name="Jiao Y."/>
            <person name="Jia J."/>
        </authorList>
    </citation>
    <scope>NUCLEOTIDE SEQUENCE [LARGE SCALE GENOMIC DNA]</scope>
    <source>
        <strain evidence="5">cv. AL8/78</strain>
    </source>
</reference>
<feature type="compositionally biased region" description="Acidic residues" evidence="2">
    <location>
        <begin position="149"/>
        <end position="158"/>
    </location>
</feature>
<evidence type="ECO:0000256" key="1">
    <source>
        <dbReference type="PROSITE-ProRule" id="PRU00047"/>
    </source>
</evidence>
<dbReference type="Gramene" id="AET7Gv21078400.1">
    <property type="protein sequence ID" value="AET7Gv21078400.1"/>
    <property type="gene ID" value="AET7Gv21078400"/>
</dbReference>
<keyword evidence="5" id="KW-1185">Reference proteome</keyword>
<proteinExistence type="predicted"/>
<dbReference type="EnsemblPlants" id="AET7Gv21078400.1">
    <property type="protein sequence ID" value="AET7Gv21078400.1"/>
    <property type="gene ID" value="AET7Gv21078400"/>
</dbReference>
<dbReference type="AlphaFoldDB" id="A0A453SU86"/>
<reference evidence="4" key="3">
    <citation type="journal article" date="2017" name="Nature">
        <title>Genome sequence of the progenitor of the wheat D genome Aegilops tauschii.</title>
        <authorList>
            <person name="Luo M.C."/>
            <person name="Gu Y.Q."/>
            <person name="Puiu D."/>
            <person name="Wang H."/>
            <person name="Twardziok S.O."/>
            <person name="Deal K.R."/>
            <person name="Huo N."/>
            <person name="Zhu T."/>
            <person name="Wang L."/>
            <person name="Wang Y."/>
            <person name="McGuire P.E."/>
            <person name="Liu S."/>
            <person name="Long H."/>
            <person name="Ramasamy R.K."/>
            <person name="Rodriguez J.C."/>
            <person name="Van S.L."/>
            <person name="Yuan L."/>
            <person name="Wang Z."/>
            <person name="Xia Z."/>
            <person name="Xiao L."/>
            <person name="Anderson O.D."/>
            <person name="Ouyang S."/>
            <person name="Liang Y."/>
            <person name="Zimin A.V."/>
            <person name="Pertea G."/>
            <person name="Qi P."/>
            <person name="Bennetzen J.L."/>
            <person name="Dai X."/>
            <person name="Dawson M.W."/>
            <person name="Muller H.G."/>
            <person name="Kugler K."/>
            <person name="Rivarola-Duarte L."/>
            <person name="Spannagl M."/>
            <person name="Mayer K.F.X."/>
            <person name="Lu F.H."/>
            <person name="Bevan M.W."/>
            <person name="Leroy P."/>
            <person name="Li P."/>
            <person name="You F.M."/>
            <person name="Sun Q."/>
            <person name="Liu Z."/>
            <person name="Lyons E."/>
            <person name="Wicker T."/>
            <person name="Salzberg S.L."/>
            <person name="Devos K.M."/>
            <person name="Dvorak J."/>
        </authorList>
    </citation>
    <scope>NUCLEOTIDE SEQUENCE [LARGE SCALE GENOMIC DNA]</scope>
    <source>
        <strain evidence="4">cv. AL8/78</strain>
    </source>
</reference>
<dbReference type="SUPFAM" id="SSF57756">
    <property type="entry name" value="Retrovirus zinc finger-like domains"/>
    <property type="match status" value="3"/>
</dbReference>
<reference evidence="5" key="1">
    <citation type="journal article" date="2014" name="Science">
        <title>Ancient hybridizations among the ancestral genomes of bread wheat.</title>
        <authorList>
            <consortium name="International Wheat Genome Sequencing Consortium,"/>
            <person name="Marcussen T."/>
            <person name="Sandve S.R."/>
            <person name="Heier L."/>
            <person name="Spannagl M."/>
            <person name="Pfeifer M."/>
            <person name="Jakobsen K.S."/>
            <person name="Wulff B.B."/>
            <person name="Steuernagel B."/>
            <person name="Mayer K.F."/>
            <person name="Olsen O.A."/>
        </authorList>
    </citation>
    <scope>NUCLEOTIDE SEQUENCE [LARGE SCALE GENOMIC DNA]</scope>
    <source>
        <strain evidence="5">cv. AL8/78</strain>
    </source>
</reference>
<feature type="domain" description="CCHC-type" evidence="3">
    <location>
        <begin position="274"/>
        <end position="289"/>
    </location>
</feature>
<sequence>PKKSPSRRPATPHPRDLLPAAVFSLDAAAHPTVGSEYSASREGRAPFAPPRRPEHAYTLARVCPLLLPASTPPPPKPTPMAQRWRSKARRDPDLDDAGSPSPARRRAPPSDDEDEAGNEDLTLEIVARARRREAAGGQPGFAEVLSLSSDEEVDEDAVVELGEADPSRRKDKKKKKQRRKERRKKQRKEDAAATADKEEPQVAGTQEGQTGTAESVLTQDGIDVPVSDNTVLRKLLRIPRYFDPGETILETCFNCGEEGHVAVNCPMERRKKPCFVCGLFGHNAKQCTQGQECFICKKGGHMAKDCPDKHTKNTQQYTTLCLRCGETGHDMFGCSNDYPLDDVKEIKCYVCNQNGHLCCTDFSDSCSKEVTCYNCAQSGHTGLGCAKQRRETSVSTTPTLCYKCGEDGHFARGCTNSAKPGRFKGELSSHSRRKDKWKNDSGPRSAPHGSHKRKSPLFEDRWETPRGKSRARGGWIPEDHDDLPSKKYKGNGWDSQSTPKKPYNNHHHRSSGGDYSSPQGQDFSWHNSQYSPSARKHGSSSSRFASNTHHRFERS</sequence>
<dbReference type="GO" id="GO:0003676">
    <property type="term" value="F:nucleic acid binding"/>
    <property type="evidence" value="ECO:0007669"/>
    <property type="project" value="InterPro"/>
</dbReference>
<feature type="region of interest" description="Disordered" evidence="2">
    <location>
        <begin position="421"/>
        <end position="555"/>
    </location>
</feature>
<feature type="compositionally biased region" description="Basic residues" evidence="2">
    <location>
        <begin position="169"/>
        <end position="186"/>
    </location>
</feature>
<dbReference type="Pfam" id="PF00098">
    <property type="entry name" value="zf-CCHC"/>
    <property type="match status" value="3"/>
</dbReference>
<evidence type="ECO:0000256" key="2">
    <source>
        <dbReference type="SAM" id="MobiDB-lite"/>
    </source>
</evidence>
<feature type="domain" description="CCHC-type" evidence="3">
    <location>
        <begin position="252"/>
        <end position="266"/>
    </location>
</feature>
<dbReference type="SMART" id="SM00343">
    <property type="entry name" value="ZnF_C2HC"/>
    <property type="match status" value="7"/>
</dbReference>